<keyword evidence="1 6" id="KW-0148">Chlorophyll</keyword>
<comment type="function">
    <text evidence="7">The light-harvesting complex (LHC) functions as a light receptor, it captures and delivers excitation energy to photosystems with which it is closely associated.</text>
</comment>
<protein>
    <recommendedName>
        <fullName evidence="7">Chlorophyll a-b binding protein, chloroplastic</fullName>
    </recommendedName>
</protein>
<dbReference type="EMBL" id="GDKF01008926">
    <property type="protein sequence ID" value="JAT69696.1"/>
    <property type="molecule type" value="Transcribed_RNA"/>
</dbReference>
<dbReference type="Pfam" id="PF00504">
    <property type="entry name" value="Chloroa_b-bind"/>
    <property type="match status" value="1"/>
</dbReference>
<feature type="binding site" evidence="6">
    <location>
        <position position="183"/>
    </location>
    <ligand>
        <name>chlorophyll a</name>
        <dbReference type="ChEBI" id="CHEBI:58416"/>
        <label>1</label>
    </ligand>
</feature>
<keyword evidence="2 7" id="KW-0150">Chloroplast</keyword>
<comment type="similarity">
    <text evidence="7">Belongs to the light-harvesting chlorophyll a/b-binding (LHC) protein family.</text>
</comment>
<keyword evidence="7" id="KW-0793">Thylakoid</keyword>
<gene>
    <name evidence="8" type="ORF">g.34742</name>
</gene>
<evidence type="ECO:0000256" key="1">
    <source>
        <dbReference type="ARBA" id="ARBA00022494"/>
    </source>
</evidence>
<dbReference type="GO" id="GO:0009535">
    <property type="term" value="C:chloroplast thylakoid membrane"/>
    <property type="evidence" value="ECO:0007669"/>
    <property type="project" value="UniProtKB-SubCell"/>
</dbReference>
<evidence type="ECO:0000256" key="2">
    <source>
        <dbReference type="ARBA" id="ARBA00022528"/>
    </source>
</evidence>
<dbReference type="InterPro" id="IPR001344">
    <property type="entry name" value="Chloro_AB-bd_pln"/>
</dbReference>
<organism evidence="8">
    <name type="scientific">Auxenochlorella protothecoides</name>
    <name type="common">Green microalga</name>
    <name type="synonym">Chlorella protothecoides</name>
    <dbReference type="NCBI Taxonomy" id="3075"/>
    <lineage>
        <taxon>Eukaryota</taxon>
        <taxon>Viridiplantae</taxon>
        <taxon>Chlorophyta</taxon>
        <taxon>core chlorophytes</taxon>
        <taxon>Trebouxiophyceae</taxon>
        <taxon>Chlorellales</taxon>
        <taxon>Chlorellaceae</taxon>
        <taxon>Auxenochlorella</taxon>
    </lineage>
</organism>
<keyword evidence="7" id="KW-0603">Photosystem I</keyword>
<feature type="binding site" evidence="6">
    <location>
        <position position="177"/>
    </location>
    <ligand>
        <name>chlorophyll a</name>
        <dbReference type="ChEBI" id="CHEBI:58416"/>
        <label>1</label>
    </ligand>
</feature>
<evidence type="ECO:0000313" key="8">
    <source>
        <dbReference type="EMBL" id="JAT69696.1"/>
    </source>
</evidence>
<keyword evidence="4 7" id="KW-0934">Plastid</keyword>
<feature type="binding site" evidence="6">
    <location>
        <position position="79"/>
    </location>
    <ligand>
        <name>chlorophyll a</name>
        <dbReference type="ChEBI" id="CHEBI:58416"/>
        <label>1</label>
    </ligand>
</feature>
<feature type="binding site" description="axial binding residue" evidence="6">
    <location>
        <position position="84"/>
    </location>
    <ligand>
        <name>chlorophyll b</name>
        <dbReference type="ChEBI" id="CHEBI:61721"/>
        <label>1</label>
    </ligand>
    <ligandPart>
        <name>Mg</name>
        <dbReference type="ChEBI" id="CHEBI:25107"/>
    </ligandPart>
</feature>
<dbReference type="AlphaFoldDB" id="A0A1D1ZRV5"/>
<evidence type="ECO:0000256" key="4">
    <source>
        <dbReference type="ARBA" id="ARBA00022640"/>
    </source>
</evidence>
<dbReference type="GO" id="GO:0009522">
    <property type="term" value="C:photosystem I"/>
    <property type="evidence" value="ECO:0007669"/>
    <property type="project" value="UniProtKB-KW"/>
</dbReference>
<feature type="binding site" evidence="6">
    <location>
        <position position="210"/>
    </location>
    <ligand>
        <name>chlorophyll a</name>
        <dbReference type="ChEBI" id="CHEBI:58416"/>
        <label>1</label>
    </ligand>
</feature>
<accession>A0A1D1ZRV5</accession>
<evidence type="ECO:0000256" key="3">
    <source>
        <dbReference type="ARBA" id="ARBA00022531"/>
    </source>
</evidence>
<evidence type="ECO:0000256" key="7">
    <source>
        <dbReference type="RuleBase" id="RU363080"/>
    </source>
</evidence>
<dbReference type="GO" id="GO:0009523">
    <property type="term" value="C:photosystem II"/>
    <property type="evidence" value="ECO:0007669"/>
    <property type="project" value="UniProtKB-KW"/>
</dbReference>
<comment type="subcellular location">
    <subcellularLocation>
        <location evidence="7">Plastid</location>
        <location evidence="7">Chloroplast thylakoid membrane</location>
    </subcellularLocation>
</comment>
<dbReference type="InterPro" id="IPR022796">
    <property type="entry name" value="Chloroa_b-bind"/>
</dbReference>
<keyword evidence="3 7" id="KW-0602">Photosynthesis</keyword>
<proteinExistence type="inferred from homology"/>
<feature type="binding site" evidence="6">
    <location>
        <position position="181"/>
    </location>
    <ligand>
        <name>chlorophyll a</name>
        <dbReference type="ChEBI" id="CHEBI:58416"/>
        <label>1</label>
    </ligand>
</feature>
<dbReference type="GO" id="GO:0016168">
    <property type="term" value="F:chlorophyll binding"/>
    <property type="evidence" value="ECO:0007669"/>
    <property type="project" value="UniProtKB-KW"/>
</dbReference>
<dbReference type="SUPFAM" id="SSF103511">
    <property type="entry name" value="Chlorophyll a-b binding protein"/>
    <property type="match status" value="1"/>
</dbReference>
<keyword evidence="5 7" id="KW-0157">Chromophore</keyword>
<dbReference type="PANTHER" id="PTHR21649">
    <property type="entry name" value="CHLOROPHYLL A/B BINDING PROTEIN"/>
    <property type="match status" value="1"/>
</dbReference>
<dbReference type="GO" id="GO:0009765">
    <property type="term" value="P:photosynthesis, light harvesting"/>
    <property type="evidence" value="ECO:0007669"/>
    <property type="project" value="InterPro"/>
</dbReference>
<feature type="binding site" evidence="6">
    <location>
        <position position="195"/>
    </location>
    <ligand>
        <name>chlorophyll a</name>
        <dbReference type="ChEBI" id="CHEBI:58416"/>
        <label>1</label>
    </ligand>
</feature>
<reference evidence="8" key="1">
    <citation type="submission" date="2015-08" db="EMBL/GenBank/DDBJ databases">
        <authorList>
            <person name="Babu N.S."/>
            <person name="Beckwith C.J."/>
            <person name="Beseler K.G."/>
            <person name="Brison A."/>
            <person name="Carone J.V."/>
            <person name="Caskin T.P."/>
            <person name="Diamond M."/>
            <person name="Durham M.E."/>
            <person name="Foxe J.M."/>
            <person name="Go M."/>
            <person name="Henderson B.A."/>
            <person name="Jones I.B."/>
            <person name="McGettigan J.A."/>
            <person name="Micheletti S.J."/>
            <person name="Nasrallah M.E."/>
            <person name="Ortiz D."/>
            <person name="Piller C.R."/>
            <person name="Privatt S.R."/>
            <person name="Schneider S.L."/>
            <person name="Sharp S."/>
            <person name="Smith T.C."/>
            <person name="Stanton J.D."/>
            <person name="Ullery H.E."/>
            <person name="Wilson R.J."/>
            <person name="Serrano M.G."/>
            <person name="Buck G."/>
            <person name="Lee V."/>
            <person name="Wang Y."/>
            <person name="Carvalho R."/>
            <person name="Voegtly L."/>
            <person name="Shi R."/>
            <person name="Duckworth R."/>
            <person name="Johnson A."/>
            <person name="Loviza R."/>
            <person name="Walstead R."/>
            <person name="Shah Z."/>
            <person name="Kiflezghi M."/>
            <person name="Wade K."/>
            <person name="Ball S.L."/>
            <person name="Bradley K.W."/>
            <person name="Asai D.J."/>
            <person name="Bowman C.A."/>
            <person name="Russell D.A."/>
            <person name="Pope W.H."/>
            <person name="Jacobs-Sera D."/>
            <person name="Hendrix R.W."/>
            <person name="Hatfull G.F."/>
        </authorList>
    </citation>
    <scope>NUCLEOTIDE SEQUENCE</scope>
</reference>
<evidence type="ECO:0000256" key="5">
    <source>
        <dbReference type="ARBA" id="ARBA00022991"/>
    </source>
</evidence>
<sequence length="232" mass="24499">MASTCLSGASFVHGGRAVARRPRMGPSNGSRVVMAGSAGNWFPGADTPDYLNKLPASYGFDPLRLGSVPENLTRFQEGELINGRWAMLGVAGILGAELLGQGDWYSAPLPVINGEPATYFGVPIPLNLGELSAIEFIAIGSVEILRNGAEGERRIWPGGQFDPLGLSKGNLEELKTKEIKNGRLAMLAFLGIISQHAANGLSPLQALGTHLGDPWANNFATNSVAVPFDFGI</sequence>
<keyword evidence="7" id="KW-0604">Photosystem II</keyword>
<feature type="binding site" evidence="6">
    <location>
        <position position="178"/>
    </location>
    <ligand>
        <name>chlorophyll a</name>
        <dbReference type="ChEBI" id="CHEBI:58416"/>
        <label>1</label>
    </ligand>
</feature>
<name>A0A1D1ZRV5_AUXPR</name>
<evidence type="ECO:0000256" key="6">
    <source>
        <dbReference type="PIRSR" id="PIRSR601344-1"/>
    </source>
</evidence>
<dbReference type="Gene3D" id="1.10.3460.10">
    <property type="entry name" value="Chlorophyll a/b binding protein domain"/>
    <property type="match status" value="1"/>
</dbReference>